<evidence type="ECO:0000313" key="8">
    <source>
        <dbReference type="EMBL" id="KAH6669130.1"/>
    </source>
</evidence>
<comment type="caution">
    <text evidence="8">The sequence shown here is derived from an EMBL/GenBank/DDBJ whole genome shotgun (WGS) entry which is preliminary data.</text>
</comment>
<name>A0A9P8V3M1_9PEZI</name>
<evidence type="ECO:0000259" key="7">
    <source>
        <dbReference type="PROSITE" id="PS50053"/>
    </source>
</evidence>
<sequence>MDTEAPETNAPDAPDATGINVDLNIISPNATVLLRPLTFELPSNTSIRAVKRRIRQKLPMRPTDDQQRLIYKGRSLENEDQTLEQVIGIDTIKEDARQTFHLVLRGIIEPTPSAVRGRSPATSDPRSVLNNIQARSQSPHHHLFGSAPPTGAARRTPSNQPGFSGFAVPSAPNFTPQQTQQMQAQLQQAQQQMQAQIQAQMQGIPGWPPGLQREAVNRAMANHQINQNQSARAAMGLHGVGDTGAAPGLNVVDTGRGRVSPGLHPYTRTTIRDGYAEGQPYRVTNTETWTPLTTGDVQNILRGADAGQATQAMTNAMQRSDSPSPFGPPPPVSSTPFYPTMGSRAGSRMGTPDPASRSVSGGSTQIASHPQQLRATPPSAPEVYILSSPQGPRAVLINNNSDTYYTPVTRLSTGQAPSLISRIRPPAPMPWQAAVPLVQQTGAAHAQHVTGQPQAAGPAQPPVAQAPPPPADGAAPAAIPGHPNNQIVAAGIAQLWQHLWLLVRLGFFVWWLTYSNSSWARWFTVIAVAVTIFLVNTGVLNGLYDQVAGPVRRHVDHLLPLPRLQNQAAAQPQAAQPQAQTNVPAVAPVPAQAAARLIAQRRRDNATWLMNFARRLERAGLLFLASIAPGVAERHIAHLEAEERAARRQREEAEAAAAAAAAEAAAQEAAEGGQEATTETTEMTEDGHDGHDGQAGGDGASAQQDGPAEGAPAANAPEPLVAF</sequence>
<dbReference type="Proteomes" id="UP000770015">
    <property type="component" value="Unassembled WGS sequence"/>
</dbReference>
<accession>A0A9P8V3M1</accession>
<evidence type="ECO:0000256" key="5">
    <source>
        <dbReference type="SAM" id="MobiDB-lite"/>
    </source>
</evidence>
<dbReference type="SUPFAM" id="SSF54236">
    <property type="entry name" value="Ubiquitin-like"/>
    <property type="match status" value="1"/>
</dbReference>
<dbReference type="PANTHER" id="PTHR12943">
    <property type="entry name" value="HOMOCYSTEINE-RESPONSIVE ENDOPLASMIC RETICULUM-RESIDENT UNIQUITIN-LIKE DOMAIN HERPUD PROTEIN FAMILY MEMBER"/>
    <property type="match status" value="1"/>
</dbReference>
<keyword evidence="3 6" id="KW-1133">Transmembrane helix</keyword>
<evidence type="ECO:0000256" key="3">
    <source>
        <dbReference type="ARBA" id="ARBA00022989"/>
    </source>
</evidence>
<evidence type="ECO:0000256" key="6">
    <source>
        <dbReference type="SAM" id="Phobius"/>
    </source>
</evidence>
<dbReference type="PANTHER" id="PTHR12943:SF27">
    <property type="entry name" value="HOMOCYSTEINE-INDUCED ENDOPLASMIC RETICULUM PROTEIN, ISOFORM A"/>
    <property type="match status" value="1"/>
</dbReference>
<feature type="compositionally biased region" description="Polar residues" evidence="5">
    <location>
        <begin position="357"/>
        <end position="374"/>
    </location>
</feature>
<keyword evidence="2 6" id="KW-0812">Transmembrane</keyword>
<protein>
    <recommendedName>
        <fullName evidence="7">Ubiquitin-like domain-containing protein</fullName>
    </recommendedName>
</protein>
<feature type="region of interest" description="Disordered" evidence="5">
    <location>
        <begin position="314"/>
        <end position="378"/>
    </location>
</feature>
<dbReference type="SMART" id="SM00213">
    <property type="entry name" value="UBQ"/>
    <property type="match status" value="1"/>
</dbReference>
<dbReference type="InterPro" id="IPR039751">
    <property type="entry name" value="HERPUD1/2"/>
</dbReference>
<dbReference type="InterPro" id="IPR029071">
    <property type="entry name" value="Ubiquitin-like_domsf"/>
</dbReference>
<organism evidence="8 9">
    <name type="scientific">Plectosphaerella plurivora</name>
    <dbReference type="NCBI Taxonomy" id="936078"/>
    <lineage>
        <taxon>Eukaryota</taxon>
        <taxon>Fungi</taxon>
        <taxon>Dikarya</taxon>
        <taxon>Ascomycota</taxon>
        <taxon>Pezizomycotina</taxon>
        <taxon>Sordariomycetes</taxon>
        <taxon>Hypocreomycetidae</taxon>
        <taxon>Glomerellales</taxon>
        <taxon>Plectosphaerellaceae</taxon>
        <taxon>Plectosphaerella</taxon>
    </lineage>
</organism>
<feature type="compositionally biased region" description="Low complexity" evidence="5">
    <location>
        <begin position="700"/>
        <end position="723"/>
    </location>
</feature>
<keyword evidence="4 6" id="KW-0472">Membrane</keyword>
<dbReference type="PROSITE" id="PS50053">
    <property type="entry name" value="UBIQUITIN_2"/>
    <property type="match status" value="1"/>
</dbReference>
<evidence type="ECO:0000256" key="2">
    <source>
        <dbReference type="ARBA" id="ARBA00022692"/>
    </source>
</evidence>
<gene>
    <name evidence="8" type="ORF">F5X68DRAFT_265240</name>
</gene>
<feature type="region of interest" description="Disordered" evidence="5">
    <location>
        <begin position="135"/>
        <end position="180"/>
    </location>
</feature>
<evidence type="ECO:0000256" key="4">
    <source>
        <dbReference type="ARBA" id="ARBA00023136"/>
    </source>
</evidence>
<dbReference type="Gene3D" id="3.10.20.90">
    <property type="entry name" value="Phosphatidylinositol 3-kinase Catalytic Subunit, Chain A, domain 1"/>
    <property type="match status" value="1"/>
</dbReference>
<dbReference type="EMBL" id="JAGSXJ010000032">
    <property type="protein sequence ID" value="KAH6669130.1"/>
    <property type="molecule type" value="Genomic_DNA"/>
</dbReference>
<dbReference type="OrthoDB" id="21589at2759"/>
<proteinExistence type="predicted"/>
<dbReference type="Pfam" id="PF00240">
    <property type="entry name" value="ubiquitin"/>
    <property type="match status" value="1"/>
</dbReference>
<dbReference type="AlphaFoldDB" id="A0A9P8V3M1"/>
<keyword evidence="9" id="KW-1185">Reference proteome</keyword>
<dbReference type="GO" id="GO:0030968">
    <property type="term" value="P:endoplasmic reticulum unfolded protein response"/>
    <property type="evidence" value="ECO:0007669"/>
    <property type="project" value="TreeGrafter"/>
</dbReference>
<feature type="transmembrane region" description="Helical" evidence="6">
    <location>
        <begin position="519"/>
        <end position="544"/>
    </location>
</feature>
<dbReference type="InterPro" id="IPR000626">
    <property type="entry name" value="Ubiquitin-like_dom"/>
</dbReference>
<evidence type="ECO:0000256" key="1">
    <source>
        <dbReference type="ARBA" id="ARBA00004370"/>
    </source>
</evidence>
<dbReference type="GO" id="GO:0016020">
    <property type="term" value="C:membrane"/>
    <property type="evidence" value="ECO:0007669"/>
    <property type="project" value="UniProtKB-SubCell"/>
</dbReference>
<reference evidence="8" key="1">
    <citation type="journal article" date="2021" name="Nat. Commun.">
        <title>Genetic determinants of endophytism in the Arabidopsis root mycobiome.</title>
        <authorList>
            <person name="Mesny F."/>
            <person name="Miyauchi S."/>
            <person name="Thiergart T."/>
            <person name="Pickel B."/>
            <person name="Atanasova L."/>
            <person name="Karlsson M."/>
            <person name="Huettel B."/>
            <person name="Barry K.W."/>
            <person name="Haridas S."/>
            <person name="Chen C."/>
            <person name="Bauer D."/>
            <person name="Andreopoulos W."/>
            <person name="Pangilinan J."/>
            <person name="LaButti K."/>
            <person name="Riley R."/>
            <person name="Lipzen A."/>
            <person name="Clum A."/>
            <person name="Drula E."/>
            <person name="Henrissat B."/>
            <person name="Kohler A."/>
            <person name="Grigoriev I.V."/>
            <person name="Martin F.M."/>
            <person name="Hacquard S."/>
        </authorList>
    </citation>
    <scope>NUCLEOTIDE SEQUENCE</scope>
    <source>
        <strain evidence="8">MPI-SDFR-AT-0117</strain>
    </source>
</reference>
<evidence type="ECO:0000313" key="9">
    <source>
        <dbReference type="Proteomes" id="UP000770015"/>
    </source>
</evidence>
<feature type="compositionally biased region" description="Low complexity" evidence="5">
    <location>
        <begin position="655"/>
        <end position="681"/>
    </location>
</feature>
<comment type="subcellular location">
    <subcellularLocation>
        <location evidence="1">Membrane</location>
    </subcellularLocation>
</comment>
<feature type="domain" description="Ubiquitin-like" evidence="7">
    <location>
        <begin position="21"/>
        <end position="85"/>
    </location>
</feature>
<feature type="region of interest" description="Disordered" evidence="5">
    <location>
        <begin position="645"/>
        <end position="723"/>
    </location>
</feature>
<feature type="region of interest" description="Disordered" evidence="5">
    <location>
        <begin position="442"/>
        <end position="478"/>
    </location>
</feature>
<feature type="compositionally biased region" description="Pro residues" evidence="5">
    <location>
        <begin position="459"/>
        <end position="471"/>
    </location>
</feature>